<dbReference type="NCBIfam" id="TIGR02532">
    <property type="entry name" value="IV_pilin_GFxxxE"/>
    <property type="match status" value="1"/>
</dbReference>
<feature type="transmembrane region" description="Helical" evidence="1">
    <location>
        <begin position="12"/>
        <end position="32"/>
    </location>
</feature>
<reference evidence="2 3" key="1">
    <citation type="submission" date="2017-08" db="EMBL/GenBank/DDBJ databases">
        <title>WGS of Clinical strains of the CDC Group NO-1 linked to zoonotic infections in humans.</title>
        <authorList>
            <person name="Bernier A.-M."/>
            <person name="Bernard K."/>
        </authorList>
    </citation>
    <scope>NUCLEOTIDE SEQUENCE [LARGE SCALE GENOMIC DNA]</scope>
    <source>
        <strain evidence="2 3">NML79-0751</strain>
    </source>
</reference>
<comment type="caution">
    <text evidence="2">The sequence shown here is derived from an EMBL/GenBank/DDBJ whole genome shotgun (WGS) entry which is preliminary data.</text>
</comment>
<dbReference type="EMBL" id="NSJD01000006">
    <property type="protein sequence ID" value="PAT40367.1"/>
    <property type="molecule type" value="Genomic_DNA"/>
</dbReference>
<dbReference type="GO" id="GO:0043683">
    <property type="term" value="P:type IV pilus assembly"/>
    <property type="evidence" value="ECO:0007669"/>
    <property type="project" value="InterPro"/>
</dbReference>
<dbReference type="PANTHER" id="PTHR30093:SF47">
    <property type="entry name" value="TYPE IV PILUS NON-CORE MINOR PILIN PILE"/>
    <property type="match status" value="1"/>
</dbReference>
<dbReference type="InterPro" id="IPR045584">
    <property type="entry name" value="Pilin-like"/>
</dbReference>
<dbReference type="InterPro" id="IPR031982">
    <property type="entry name" value="PilE-like"/>
</dbReference>
<dbReference type="Pfam" id="PF16732">
    <property type="entry name" value="ComP_DUS"/>
    <property type="match status" value="1"/>
</dbReference>
<dbReference type="SUPFAM" id="SSF54523">
    <property type="entry name" value="Pili subunits"/>
    <property type="match status" value="1"/>
</dbReference>
<proteinExistence type="predicted"/>
<keyword evidence="1" id="KW-0812">Transmembrane</keyword>
<dbReference type="RefSeq" id="WP_095556728.1">
    <property type="nucleotide sequence ID" value="NZ_NSJD01000006.1"/>
</dbReference>
<keyword evidence="1" id="KW-0472">Membrane</keyword>
<dbReference type="Gene3D" id="3.30.700.10">
    <property type="entry name" value="Glycoprotein, Type 4 Pilin"/>
    <property type="match status" value="1"/>
</dbReference>
<organism evidence="2 3">
    <name type="scientific">Vandammella animalimorsus</name>
    <dbReference type="NCBI Taxonomy" id="2029117"/>
    <lineage>
        <taxon>Bacteria</taxon>
        <taxon>Pseudomonadati</taxon>
        <taxon>Pseudomonadota</taxon>
        <taxon>Betaproteobacteria</taxon>
        <taxon>Burkholderiales</taxon>
        <taxon>Comamonadaceae</taxon>
        <taxon>Vandammella</taxon>
    </lineage>
</organism>
<name>A0A2A2ARI6_9BURK</name>
<sequence length="137" mass="15154">MRKNSNKGFTLIELMIVVVIVGILAAIAYPSYQEYVRRSRRAEAQSLLNDGAARQERYRAQNGKYASPGEERKLKLAGSDYYDFSIVSASGGQSYTLKAKRKGPQANDPRCGDFELDHAGIKKMSAGTPGSVDDCWR</sequence>
<dbReference type="PANTHER" id="PTHR30093">
    <property type="entry name" value="GENERAL SECRETION PATHWAY PROTEIN G"/>
    <property type="match status" value="1"/>
</dbReference>
<dbReference type="InterPro" id="IPR012902">
    <property type="entry name" value="N_methyl_site"/>
</dbReference>
<dbReference type="AlphaFoldDB" id="A0A2A2ARI6"/>
<gene>
    <name evidence="2" type="ORF">CK623_05710</name>
</gene>
<dbReference type="Proteomes" id="UP000218644">
    <property type="component" value="Unassembled WGS sequence"/>
</dbReference>
<protein>
    <submittedName>
        <fullName evidence="2">Pilus assembly protein PilE</fullName>
    </submittedName>
</protein>
<evidence type="ECO:0000256" key="1">
    <source>
        <dbReference type="SAM" id="Phobius"/>
    </source>
</evidence>
<accession>A0A2A2ARI6</accession>
<dbReference type="Pfam" id="PF07963">
    <property type="entry name" value="N_methyl"/>
    <property type="match status" value="1"/>
</dbReference>
<keyword evidence="1" id="KW-1133">Transmembrane helix</keyword>
<evidence type="ECO:0000313" key="3">
    <source>
        <dbReference type="Proteomes" id="UP000218644"/>
    </source>
</evidence>
<dbReference type="PROSITE" id="PS00409">
    <property type="entry name" value="PROKAR_NTER_METHYL"/>
    <property type="match status" value="1"/>
</dbReference>
<evidence type="ECO:0000313" key="2">
    <source>
        <dbReference type="EMBL" id="PAT40367.1"/>
    </source>
</evidence>